<accession>A0AAD7XK43</accession>
<name>A0AAD7XK43_9STRA</name>
<evidence type="ECO:0000313" key="3">
    <source>
        <dbReference type="EMBL" id="KAJ8605528.1"/>
    </source>
</evidence>
<protein>
    <recommendedName>
        <fullName evidence="1">Mitochondrial import inner membrane translocase subunit</fullName>
    </recommendedName>
</protein>
<keyword evidence="1" id="KW-0653">Protein transport</keyword>
<keyword evidence="1" id="KW-0999">Mitochondrion inner membrane</keyword>
<evidence type="ECO:0000256" key="1">
    <source>
        <dbReference type="RuleBase" id="RU367043"/>
    </source>
</evidence>
<proteinExistence type="inferred from homology"/>
<keyword evidence="1" id="KW-0811">Translocation</keyword>
<comment type="subunit">
    <text evidence="1">Heterohexamer.</text>
</comment>
<keyword evidence="1" id="KW-0472">Membrane</keyword>
<comment type="function">
    <text evidence="1">Mitochondrial intermembrane chaperone that participates in the import and insertion of some multi-pass transmembrane proteins into the mitochondrial inner membrane. Also required for the transfer of beta-barrel precursors from the TOM complex to the sorting and assembly machinery (SAM complex) of the outer membrane. Acts as a chaperone-like protein that protects the hydrophobic precursors from aggregation and guide them through the mitochondrial intermembrane space.</text>
</comment>
<keyword evidence="4" id="KW-1185">Reference proteome</keyword>
<keyword evidence="1" id="KW-0813">Transport</keyword>
<dbReference type="GO" id="GO:0005743">
    <property type="term" value="C:mitochondrial inner membrane"/>
    <property type="evidence" value="ECO:0007669"/>
    <property type="project" value="UniProtKB-SubCell"/>
</dbReference>
<reference evidence="3" key="1">
    <citation type="submission" date="2023-01" db="EMBL/GenBank/DDBJ databases">
        <title>Metagenome sequencing of chrysophaentin producing Chrysophaeum taylorii.</title>
        <authorList>
            <person name="Davison J."/>
            <person name="Bewley C."/>
        </authorList>
    </citation>
    <scope>NUCLEOTIDE SEQUENCE</scope>
    <source>
        <strain evidence="3">NIES-1699</strain>
    </source>
</reference>
<comment type="caution">
    <text evidence="3">The sequence shown here is derived from an EMBL/GenBank/DDBJ whole genome shotgun (WGS) entry which is preliminary data.</text>
</comment>
<evidence type="ECO:0000259" key="2">
    <source>
        <dbReference type="Pfam" id="PF02953"/>
    </source>
</evidence>
<dbReference type="Pfam" id="PF02953">
    <property type="entry name" value="zf-Tim10_DDP"/>
    <property type="match status" value="1"/>
</dbReference>
<keyword evidence="1" id="KW-0143">Chaperone</keyword>
<comment type="similarity">
    <text evidence="1">Belongs to the small Tim family.</text>
</comment>
<dbReference type="InterPro" id="IPR035427">
    <property type="entry name" value="Tim10-like_dom_sf"/>
</dbReference>
<dbReference type="SUPFAM" id="SSF144122">
    <property type="entry name" value="Tim10-like"/>
    <property type="match status" value="1"/>
</dbReference>
<evidence type="ECO:0000313" key="4">
    <source>
        <dbReference type="Proteomes" id="UP001230188"/>
    </source>
</evidence>
<keyword evidence="1" id="KW-1015">Disulfide bond</keyword>
<dbReference type="InterPro" id="IPR004217">
    <property type="entry name" value="Tim10-like"/>
</dbReference>
<keyword evidence="1" id="KW-0496">Mitochondrion</keyword>
<dbReference type="Proteomes" id="UP001230188">
    <property type="component" value="Unassembled WGS sequence"/>
</dbReference>
<organism evidence="3 4">
    <name type="scientific">Chrysophaeum taylorii</name>
    <dbReference type="NCBI Taxonomy" id="2483200"/>
    <lineage>
        <taxon>Eukaryota</taxon>
        <taxon>Sar</taxon>
        <taxon>Stramenopiles</taxon>
        <taxon>Ochrophyta</taxon>
        <taxon>Pelagophyceae</taxon>
        <taxon>Pelagomonadales</taxon>
        <taxon>Pelagomonadaceae</taxon>
        <taxon>Chrysophaeum</taxon>
    </lineage>
</organism>
<dbReference type="EMBL" id="JAQMWT010000314">
    <property type="protein sequence ID" value="KAJ8605528.1"/>
    <property type="molecule type" value="Genomic_DNA"/>
</dbReference>
<gene>
    <name evidence="3" type="ORF">CTAYLR_000073</name>
</gene>
<feature type="domain" description="Tim10-like" evidence="2">
    <location>
        <begin position="30"/>
        <end position="90"/>
    </location>
</feature>
<dbReference type="Gene3D" id="1.10.287.810">
    <property type="entry name" value="Mitochondrial import inner membrane translocase subunit tim13 like domains"/>
    <property type="match status" value="1"/>
</dbReference>
<comment type="subcellular location">
    <subcellularLocation>
        <location evidence="1">Mitochondrion inner membrane</location>
        <topology evidence="1">Peripheral membrane protein</topology>
        <orientation evidence="1">Intermembrane side</orientation>
    </subcellularLocation>
</comment>
<dbReference type="AlphaFoldDB" id="A0AAD7XK43"/>
<dbReference type="GO" id="GO:0015031">
    <property type="term" value="P:protein transport"/>
    <property type="evidence" value="ECO:0007669"/>
    <property type="project" value="UniProtKB-KW"/>
</dbReference>
<comment type="domain">
    <text evidence="1">The twin CX3C motif contains 4 conserved Cys residues that form 2 disulfide bonds in the mitochondrial intermembrane space.</text>
</comment>
<sequence>MSQEVRPGDDDDATAADIVRAQEQTAALEQLRKEVNAQVQRELLTKITEKCFAKCITGRGSGQLERSEQLCLGMCIDRYVDVMGVVNEALVNRQNARS</sequence>